<dbReference type="SUPFAM" id="SSF109910">
    <property type="entry name" value="YgfY-like"/>
    <property type="match status" value="1"/>
</dbReference>
<accession>A0ABW4DY93</accession>
<evidence type="ECO:0000313" key="5">
    <source>
        <dbReference type="Proteomes" id="UP001597302"/>
    </source>
</evidence>
<dbReference type="PANTHER" id="PTHR12469:SF2">
    <property type="entry name" value="SUCCINATE DEHYDROGENASE ASSEMBLY FACTOR 2, MITOCHONDRIAL"/>
    <property type="match status" value="1"/>
</dbReference>
<comment type="similarity">
    <text evidence="1">Belongs to the SdhE FAD assembly factor family.</text>
</comment>
<organism evidence="4 5">
    <name type="scientific">Paracoccus nototheniae</name>
    <dbReference type="NCBI Taxonomy" id="2489002"/>
    <lineage>
        <taxon>Bacteria</taxon>
        <taxon>Pseudomonadati</taxon>
        <taxon>Pseudomonadota</taxon>
        <taxon>Alphaproteobacteria</taxon>
        <taxon>Rhodobacterales</taxon>
        <taxon>Paracoccaceae</taxon>
        <taxon>Paracoccus</taxon>
    </lineage>
</organism>
<sequence>MAETTETAPHRLKRLHMRSWRRGMKEMDLILGHFADDHLADLGPDDLDLYERMLAENDQDLYLWVTARIGEGPGPDRGAPAMFAPLLDRIATHAGTRFAASR</sequence>
<dbReference type="PANTHER" id="PTHR12469">
    <property type="entry name" value="PROTEIN EMI5 HOMOLOG, MITOCHONDRIAL"/>
    <property type="match status" value="1"/>
</dbReference>
<evidence type="ECO:0000256" key="3">
    <source>
        <dbReference type="ARBA" id="ARBA00023186"/>
    </source>
</evidence>
<protein>
    <recommendedName>
        <fullName evidence="2">FAD assembly factor SdhE</fullName>
    </recommendedName>
</protein>
<gene>
    <name evidence="4" type="ORF">ACFQ5P_12325</name>
</gene>
<name>A0ABW4DY93_9RHOB</name>
<comment type="caution">
    <text evidence="4">The sequence shown here is derived from an EMBL/GenBank/DDBJ whole genome shotgun (WGS) entry which is preliminary data.</text>
</comment>
<dbReference type="InterPro" id="IPR036714">
    <property type="entry name" value="SDH_sf"/>
</dbReference>
<evidence type="ECO:0000256" key="2">
    <source>
        <dbReference type="ARBA" id="ARBA00019418"/>
    </source>
</evidence>
<dbReference type="RefSeq" id="WP_165571159.1">
    <property type="nucleotide sequence ID" value="NZ_CBCSAJ010000044.1"/>
</dbReference>
<keyword evidence="5" id="KW-1185">Reference proteome</keyword>
<evidence type="ECO:0000313" key="4">
    <source>
        <dbReference type="EMBL" id="MFD1482082.1"/>
    </source>
</evidence>
<dbReference type="EMBL" id="JBHTOQ010000022">
    <property type="protein sequence ID" value="MFD1482082.1"/>
    <property type="molecule type" value="Genomic_DNA"/>
</dbReference>
<dbReference type="InterPro" id="IPR005631">
    <property type="entry name" value="SDH"/>
</dbReference>
<evidence type="ECO:0000256" key="1">
    <source>
        <dbReference type="ARBA" id="ARBA00008571"/>
    </source>
</evidence>
<dbReference type="Gene3D" id="1.10.150.250">
    <property type="entry name" value="Flavinator of succinate dehydrogenase"/>
    <property type="match status" value="1"/>
</dbReference>
<reference evidence="5" key="1">
    <citation type="journal article" date="2019" name="Int. J. Syst. Evol. Microbiol.">
        <title>The Global Catalogue of Microorganisms (GCM) 10K type strain sequencing project: providing services to taxonomists for standard genome sequencing and annotation.</title>
        <authorList>
            <consortium name="The Broad Institute Genomics Platform"/>
            <consortium name="The Broad Institute Genome Sequencing Center for Infectious Disease"/>
            <person name="Wu L."/>
            <person name="Ma J."/>
        </authorList>
    </citation>
    <scope>NUCLEOTIDE SEQUENCE [LARGE SCALE GENOMIC DNA]</scope>
    <source>
        <strain evidence="5">CCM 8875</strain>
    </source>
</reference>
<dbReference type="Proteomes" id="UP001597302">
    <property type="component" value="Unassembled WGS sequence"/>
</dbReference>
<dbReference type="Pfam" id="PF03937">
    <property type="entry name" value="Sdh5"/>
    <property type="match status" value="1"/>
</dbReference>
<proteinExistence type="inferred from homology"/>
<keyword evidence="3" id="KW-0143">Chaperone</keyword>